<name>A0A2A3EPR6_APICC</name>
<organism evidence="2 3">
    <name type="scientific">Apis cerana cerana</name>
    <name type="common">Oriental honeybee</name>
    <dbReference type="NCBI Taxonomy" id="94128"/>
    <lineage>
        <taxon>Eukaryota</taxon>
        <taxon>Metazoa</taxon>
        <taxon>Ecdysozoa</taxon>
        <taxon>Arthropoda</taxon>
        <taxon>Hexapoda</taxon>
        <taxon>Insecta</taxon>
        <taxon>Pterygota</taxon>
        <taxon>Neoptera</taxon>
        <taxon>Endopterygota</taxon>
        <taxon>Hymenoptera</taxon>
        <taxon>Apocrita</taxon>
        <taxon>Aculeata</taxon>
        <taxon>Apoidea</taxon>
        <taxon>Anthophila</taxon>
        <taxon>Apidae</taxon>
        <taxon>Apis</taxon>
    </lineage>
</organism>
<feature type="region of interest" description="Disordered" evidence="1">
    <location>
        <begin position="565"/>
        <end position="597"/>
    </location>
</feature>
<dbReference type="AlphaFoldDB" id="A0A2A3EPR6"/>
<evidence type="ECO:0000313" key="2">
    <source>
        <dbReference type="EMBL" id="PBC33262.1"/>
    </source>
</evidence>
<sequence length="804" mass="92927">MLHSKATAALLRLKEMDRKYNIKRNEGKRVHNNISTESSPESSPRVLQINSKPLNNKYKSEDPILPIILAEKEIKSKACPKSKMEIEISINHEKGDESSVNDNLTLKNSFMMSPETKSIIENKNIEIGEEKNISKTKVSPKNILTLQTISEVKVKIPMLGSGDSSRNSDNSSVATVLSKRSDVSEIISETIKSVNEISSRKSDEKLNISRMIMIEDNVSISNIDDNETTIEEVIRINEEKSEITTELSHIMDKNISIEKVSSREERKIHYEDDTFEEASSSVESASSVEERLKDTLEEDTVISGVKQIKITPHKQTKIIPKTVINEDRDREIVEIVPPKIMQSNSECDIGLDEELSNYVKTTENLDEAVPINLLKLSKQITPMKKHFKRKKYRKLSNEIAEEKTDSSVASEYDKLECKENSIETNVGGKESITSIKSIKSEKKKIFLLNEQNKEENIDRIEERKLNINVENRDSEMIFKEDKFLREIPKQSDVTSTLRKLNKDAINAIVRRNRIQMPLEVSDKPIHCKNCKTIVKLAPTNITTTIDDDSDASSLENIKTFKEYNHEEKIKQKKTKNKKTSKSSRNRKSSNYSKIEEKHSRFDYKQTHRLKKYAAILKLQQEREDIRNYLLELEHTRLEFDPNDSMIFQLPVFKPLEFPKIAAFIKPDIEDTKFNTKDEVAELQKRILMIRQWLKDQYILYRNYSNLAQTVNSKYIPVSLEDAKRAFSLWFSITILQMPKHEDKATGIRVPKDRFTHCRLHNGFAQHPTYNIQYLEKKKKNLDVYVDPVTDAKKKIEDCGQLPLM</sequence>
<evidence type="ECO:0000313" key="3">
    <source>
        <dbReference type="Proteomes" id="UP000242457"/>
    </source>
</evidence>
<feature type="compositionally biased region" description="Basic residues" evidence="1">
    <location>
        <begin position="570"/>
        <end position="587"/>
    </location>
</feature>
<feature type="region of interest" description="Disordered" evidence="1">
    <location>
        <begin position="26"/>
        <end position="46"/>
    </location>
</feature>
<feature type="compositionally biased region" description="Polar residues" evidence="1">
    <location>
        <begin position="32"/>
        <end position="42"/>
    </location>
</feature>
<dbReference type="EMBL" id="KZ288204">
    <property type="protein sequence ID" value="PBC33262.1"/>
    <property type="molecule type" value="Genomic_DNA"/>
</dbReference>
<reference evidence="2 3" key="1">
    <citation type="submission" date="2014-07" db="EMBL/GenBank/DDBJ databases">
        <title>Genomic and transcriptomic analysis on Apis cerana provide comprehensive insights into honey bee biology.</title>
        <authorList>
            <person name="Diao Q."/>
            <person name="Sun L."/>
            <person name="Zheng H."/>
            <person name="Zheng H."/>
            <person name="Xu S."/>
            <person name="Wang S."/>
            <person name="Zeng Z."/>
            <person name="Hu F."/>
            <person name="Su S."/>
            <person name="Wu J."/>
        </authorList>
    </citation>
    <scope>NUCLEOTIDE SEQUENCE [LARGE SCALE GENOMIC DNA]</scope>
    <source>
        <tissue evidence="2">Pupae without intestine</tissue>
    </source>
</reference>
<accession>A0A2A3EPR6</accession>
<keyword evidence="3" id="KW-1185">Reference proteome</keyword>
<dbReference type="Proteomes" id="UP000242457">
    <property type="component" value="Unassembled WGS sequence"/>
</dbReference>
<proteinExistence type="predicted"/>
<gene>
    <name evidence="2" type="ORF">APICC_06590</name>
</gene>
<evidence type="ECO:0000256" key="1">
    <source>
        <dbReference type="SAM" id="MobiDB-lite"/>
    </source>
</evidence>
<dbReference type="OrthoDB" id="7689914at2759"/>
<protein>
    <submittedName>
        <fullName evidence="2">Uncharacterized protein</fullName>
    </submittedName>
</protein>